<keyword evidence="1" id="KW-0812">Transmembrane</keyword>
<keyword evidence="3" id="KW-0808">Transferase</keyword>
<protein>
    <submittedName>
        <fullName evidence="3">Histidine kinase</fullName>
    </submittedName>
</protein>
<dbReference type="PANTHER" id="PTHR34220">
    <property type="entry name" value="SENSOR HISTIDINE KINASE YPDA"/>
    <property type="match status" value="1"/>
</dbReference>
<dbReference type="RefSeq" id="WP_377580580.1">
    <property type="nucleotide sequence ID" value="NZ_JBHTKA010000007.1"/>
</dbReference>
<sequence length="356" mass="41405">MNNKRYTKQYFVNHPVFRIVAPVVYGVLIYLLVLMINNTVAQVNELFRSEEVYVFIVLTFVAFESSRLIIKLLGKYTRYAQGRLHIPVQVIATTIVSVGLVMTALSLYFRYAIGFSMSDTQAFIFLIIFTVTVILYNILYLSHYYLQKENTLKIQAEIQQREILEMEMTEFQQDINPDLLYESLENLIGIMYRDVDKAEDYIDSLASAYRYVLANRHQELVPVTAELDAGKNLIRILNEKYFGQLRFETSLEETDADARLIPGSLPIVLESIIRNSIITRFEPFIIHCYREDDYLVIQNKLNDRLIQYEGGKVAFNRLQKSYALYSDLPLIQVKAYQESYTKLPVLKVEEAIAINK</sequence>
<feature type="transmembrane region" description="Helical" evidence="1">
    <location>
        <begin position="52"/>
        <end position="70"/>
    </location>
</feature>
<keyword evidence="4" id="KW-1185">Reference proteome</keyword>
<dbReference type="EMBL" id="JBHTKA010000007">
    <property type="protein sequence ID" value="MFD1001131.1"/>
    <property type="molecule type" value="Genomic_DNA"/>
</dbReference>
<dbReference type="PANTHER" id="PTHR34220:SF7">
    <property type="entry name" value="SENSOR HISTIDINE KINASE YPDA"/>
    <property type="match status" value="1"/>
</dbReference>
<comment type="caution">
    <text evidence="3">The sequence shown here is derived from an EMBL/GenBank/DDBJ whole genome shotgun (WGS) entry which is preliminary data.</text>
</comment>
<feature type="domain" description="Signal transduction histidine kinase internal region" evidence="2">
    <location>
        <begin position="166"/>
        <end position="241"/>
    </location>
</feature>
<dbReference type="InterPro" id="IPR010559">
    <property type="entry name" value="Sig_transdc_His_kin_internal"/>
</dbReference>
<dbReference type="Proteomes" id="UP001597112">
    <property type="component" value="Unassembled WGS sequence"/>
</dbReference>
<evidence type="ECO:0000313" key="3">
    <source>
        <dbReference type="EMBL" id="MFD1001131.1"/>
    </source>
</evidence>
<reference evidence="4" key="1">
    <citation type="journal article" date="2019" name="Int. J. Syst. Evol. Microbiol.">
        <title>The Global Catalogue of Microorganisms (GCM) 10K type strain sequencing project: providing services to taxonomists for standard genome sequencing and annotation.</title>
        <authorList>
            <consortium name="The Broad Institute Genomics Platform"/>
            <consortium name="The Broad Institute Genome Sequencing Center for Infectious Disease"/>
            <person name="Wu L."/>
            <person name="Ma J."/>
        </authorList>
    </citation>
    <scope>NUCLEOTIDE SEQUENCE [LARGE SCALE GENOMIC DNA]</scope>
    <source>
        <strain evidence="4">CCUG 58938</strain>
    </source>
</reference>
<keyword evidence="1" id="KW-1133">Transmembrane helix</keyword>
<name>A0ABW3K7K0_9BACT</name>
<keyword evidence="1" id="KW-0472">Membrane</keyword>
<evidence type="ECO:0000256" key="1">
    <source>
        <dbReference type="SAM" id="Phobius"/>
    </source>
</evidence>
<organism evidence="3 4">
    <name type="scientific">Ohtaekwangia kribbensis</name>
    <dbReference type="NCBI Taxonomy" id="688913"/>
    <lineage>
        <taxon>Bacteria</taxon>
        <taxon>Pseudomonadati</taxon>
        <taxon>Bacteroidota</taxon>
        <taxon>Cytophagia</taxon>
        <taxon>Cytophagales</taxon>
        <taxon>Fulvivirgaceae</taxon>
        <taxon>Ohtaekwangia</taxon>
    </lineage>
</organism>
<dbReference type="Pfam" id="PF06580">
    <property type="entry name" value="His_kinase"/>
    <property type="match status" value="1"/>
</dbReference>
<feature type="transmembrane region" description="Helical" evidence="1">
    <location>
        <begin position="123"/>
        <end position="146"/>
    </location>
</feature>
<dbReference type="GO" id="GO:0016301">
    <property type="term" value="F:kinase activity"/>
    <property type="evidence" value="ECO:0007669"/>
    <property type="project" value="UniProtKB-KW"/>
</dbReference>
<evidence type="ECO:0000259" key="2">
    <source>
        <dbReference type="Pfam" id="PF06580"/>
    </source>
</evidence>
<dbReference type="InterPro" id="IPR050640">
    <property type="entry name" value="Bact_2-comp_sensor_kinase"/>
</dbReference>
<accession>A0ABW3K7K0</accession>
<feature type="transmembrane region" description="Helical" evidence="1">
    <location>
        <begin position="90"/>
        <end position="111"/>
    </location>
</feature>
<proteinExistence type="predicted"/>
<evidence type="ECO:0000313" key="4">
    <source>
        <dbReference type="Proteomes" id="UP001597112"/>
    </source>
</evidence>
<gene>
    <name evidence="3" type="ORF">ACFQ21_17520</name>
</gene>
<keyword evidence="3" id="KW-0418">Kinase</keyword>
<feature type="transmembrane region" description="Helical" evidence="1">
    <location>
        <begin position="20"/>
        <end position="40"/>
    </location>
</feature>